<comment type="caution">
    <text evidence="1">The sequence shown here is derived from an EMBL/GenBank/DDBJ whole genome shotgun (WGS) entry which is preliminary data.</text>
</comment>
<name>A0A9D4N0J8_DREPO</name>
<proteinExistence type="predicted"/>
<dbReference type="AlphaFoldDB" id="A0A9D4N0J8"/>
<gene>
    <name evidence="1" type="ORF">DPMN_011435</name>
</gene>
<dbReference type="Proteomes" id="UP000828390">
    <property type="component" value="Unassembled WGS sequence"/>
</dbReference>
<accession>A0A9D4N0J8</accession>
<reference evidence="1" key="1">
    <citation type="journal article" date="2019" name="bioRxiv">
        <title>The Genome of the Zebra Mussel, Dreissena polymorpha: A Resource for Invasive Species Research.</title>
        <authorList>
            <person name="McCartney M.A."/>
            <person name="Auch B."/>
            <person name="Kono T."/>
            <person name="Mallez S."/>
            <person name="Zhang Y."/>
            <person name="Obille A."/>
            <person name="Becker A."/>
            <person name="Abrahante J.E."/>
            <person name="Garbe J."/>
            <person name="Badalamenti J.P."/>
            <person name="Herman A."/>
            <person name="Mangelson H."/>
            <person name="Liachko I."/>
            <person name="Sullivan S."/>
            <person name="Sone E.D."/>
            <person name="Koren S."/>
            <person name="Silverstein K.A.T."/>
            <person name="Beckman K.B."/>
            <person name="Gohl D.M."/>
        </authorList>
    </citation>
    <scope>NUCLEOTIDE SEQUENCE</scope>
    <source>
        <strain evidence="1">Duluth1</strain>
        <tissue evidence="1">Whole animal</tissue>
    </source>
</reference>
<evidence type="ECO:0000313" key="2">
    <source>
        <dbReference type="Proteomes" id="UP000828390"/>
    </source>
</evidence>
<dbReference type="EMBL" id="JAIWYP010000001">
    <property type="protein sequence ID" value="KAH3887418.1"/>
    <property type="molecule type" value="Genomic_DNA"/>
</dbReference>
<protein>
    <submittedName>
        <fullName evidence="1">Uncharacterized protein</fullName>
    </submittedName>
</protein>
<reference evidence="1" key="2">
    <citation type="submission" date="2020-11" db="EMBL/GenBank/DDBJ databases">
        <authorList>
            <person name="McCartney M.A."/>
            <person name="Auch B."/>
            <person name="Kono T."/>
            <person name="Mallez S."/>
            <person name="Becker A."/>
            <person name="Gohl D.M."/>
            <person name="Silverstein K.A.T."/>
            <person name="Koren S."/>
            <person name="Bechman K.B."/>
            <person name="Herman A."/>
            <person name="Abrahante J.E."/>
            <person name="Garbe J."/>
        </authorList>
    </citation>
    <scope>NUCLEOTIDE SEQUENCE</scope>
    <source>
        <strain evidence="1">Duluth1</strain>
        <tissue evidence="1">Whole animal</tissue>
    </source>
</reference>
<organism evidence="1 2">
    <name type="scientific">Dreissena polymorpha</name>
    <name type="common">Zebra mussel</name>
    <name type="synonym">Mytilus polymorpha</name>
    <dbReference type="NCBI Taxonomy" id="45954"/>
    <lineage>
        <taxon>Eukaryota</taxon>
        <taxon>Metazoa</taxon>
        <taxon>Spiralia</taxon>
        <taxon>Lophotrochozoa</taxon>
        <taxon>Mollusca</taxon>
        <taxon>Bivalvia</taxon>
        <taxon>Autobranchia</taxon>
        <taxon>Heteroconchia</taxon>
        <taxon>Euheterodonta</taxon>
        <taxon>Imparidentia</taxon>
        <taxon>Neoheterodontei</taxon>
        <taxon>Myida</taxon>
        <taxon>Dreissenoidea</taxon>
        <taxon>Dreissenidae</taxon>
        <taxon>Dreissena</taxon>
    </lineage>
</organism>
<evidence type="ECO:0000313" key="1">
    <source>
        <dbReference type="EMBL" id="KAH3887418.1"/>
    </source>
</evidence>
<keyword evidence="2" id="KW-1185">Reference proteome</keyword>
<sequence>MAISTAVSIRLSSSFPSVTLVCTPASTSVRTGADAEALCCFGGIFRLSFLSNHSLTADLIGCLDSGLK</sequence>